<accession>A0A4Y3VLZ2</accession>
<dbReference type="RefSeq" id="WP_141312527.1">
    <property type="nucleotide sequence ID" value="NZ_BJND01000045.1"/>
</dbReference>
<protein>
    <submittedName>
        <fullName evidence="2">Uncharacterized protein</fullName>
    </submittedName>
</protein>
<feature type="region of interest" description="Disordered" evidence="1">
    <location>
        <begin position="95"/>
        <end position="116"/>
    </location>
</feature>
<dbReference type="AlphaFoldDB" id="A0A4Y3VLZ2"/>
<feature type="compositionally biased region" description="Basic and acidic residues" evidence="1">
    <location>
        <begin position="98"/>
        <end position="109"/>
    </location>
</feature>
<keyword evidence="3" id="KW-1185">Reference proteome</keyword>
<reference evidence="2 3" key="1">
    <citation type="submission" date="2019-06" db="EMBL/GenBank/DDBJ databases">
        <title>Whole genome shotgun sequence of Streptomyces spinoverrucosus NBRC 14228.</title>
        <authorList>
            <person name="Hosoyama A."/>
            <person name="Uohara A."/>
            <person name="Ohji S."/>
            <person name="Ichikawa N."/>
        </authorList>
    </citation>
    <scope>NUCLEOTIDE SEQUENCE [LARGE SCALE GENOMIC DNA]</scope>
    <source>
        <strain evidence="2 3">NBRC 14228</strain>
    </source>
</reference>
<evidence type="ECO:0000313" key="2">
    <source>
        <dbReference type="EMBL" id="GEC08012.1"/>
    </source>
</evidence>
<dbReference type="Proteomes" id="UP000317881">
    <property type="component" value="Unassembled WGS sequence"/>
</dbReference>
<evidence type="ECO:0000313" key="3">
    <source>
        <dbReference type="Proteomes" id="UP000317881"/>
    </source>
</evidence>
<dbReference type="EMBL" id="BJND01000045">
    <property type="protein sequence ID" value="GEC08012.1"/>
    <property type="molecule type" value="Genomic_DNA"/>
</dbReference>
<name>A0A4Y3VLZ2_9ACTN</name>
<sequence length="116" mass="12420">MTSTKTAEPTEERVLPARIPLSGGPEDVLIGIGAGVAEAGLTVRHTTTSALMNELAEADADERLSGMGAKPLSQTFTDPRPCAAIADRLTFKGAPIRTRTDSHRPKATENEYWTTR</sequence>
<dbReference type="OrthoDB" id="9773429at2"/>
<organism evidence="2 3">
    <name type="scientific">Streptomyces spinoverrucosus</name>
    <dbReference type="NCBI Taxonomy" id="284043"/>
    <lineage>
        <taxon>Bacteria</taxon>
        <taxon>Bacillati</taxon>
        <taxon>Actinomycetota</taxon>
        <taxon>Actinomycetes</taxon>
        <taxon>Kitasatosporales</taxon>
        <taxon>Streptomycetaceae</taxon>
        <taxon>Streptomyces</taxon>
    </lineage>
</organism>
<evidence type="ECO:0000256" key="1">
    <source>
        <dbReference type="SAM" id="MobiDB-lite"/>
    </source>
</evidence>
<proteinExistence type="predicted"/>
<gene>
    <name evidence="2" type="ORF">SSP24_56670</name>
</gene>
<comment type="caution">
    <text evidence="2">The sequence shown here is derived from an EMBL/GenBank/DDBJ whole genome shotgun (WGS) entry which is preliminary data.</text>
</comment>